<comment type="caution">
    <text evidence="3">The sequence shown here is derived from an EMBL/GenBank/DDBJ whole genome shotgun (WGS) entry which is preliminary data.</text>
</comment>
<accession>A0AAN7V6W8</accession>
<evidence type="ECO:0000256" key="1">
    <source>
        <dbReference type="SAM" id="MobiDB-lite"/>
    </source>
</evidence>
<feature type="compositionally biased region" description="Basic and acidic residues" evidence="1">
    <location>
        <begin position="315"/>
        <end position="327"/>
    </location>
</feature>
<name>A0AAN7V6W8_9COLE</name>
<evidence type="ECO:0000256" key="2">
    <source>
        <dbReference type="SAM" id="SignalP"/>
    </source>
</evidence>
<organism evidence="3 4">
    <name type="scientific">Pyrocoelia pectoralis</name>
    <dbReference type="NCBI Taxonomy" id="417401"/>
    <lineage>
        <taxon>Eukaryota</taxon>
        <taxon>Metazoa</taxon>
        <taxon>Ecdysozoa</taxon>
        <taxon>Arthropoda</taxon>
        <taxon>Hexapoda</taxon>
        <taxon>Insecta</taxon>
        <taxon>Pterygota</taxon>
        <taxon>Neoptera</taxon>
        <taxon>Endopterygota</taxon>
        <taxon>Coleoptera</taxon>
        <taxon>Polyphaga</taxon>
        <taxon>Elateriformia</taxon>
        <taxon>Elateroidea</taxon>
        <taxon>Lampyridae</taxon>
        <taxon>Lampyrinae</taxon>
        <taxon>Pyrocoelia</taxon>
    </lineage>
</organism>
<gene>
    <name evidence="3" type="ORF">RI129_009855</name>
</gene>
<sequence length="820" mass="95246">MIWLSVTLITITITSAIRVPTSWSNQDYVQNGLFSEVPFQNEYRARIPNAHAFNLNYVRTPSVFNSPYTMKIPSNIAVKSRKASNNSRYSDLQTTLVSNNRVPTISQNNKHKYVNENNIVQDPNNNQETPKEVPTKVNYPGVGKWAIRGVKHKPYLHTPKYVEIKSENKKPEGYDIFERARPTFDRQKQELVNNFLPHRKTKRVNYKAEDSTKDDNKIDFVPSQLLSQVRRVDTEEHLPPVEDEPRLREIIKDSKVHVMYTEEGYEDIGYDHAGEERNAEENEGHSIRDSGPTKPLKPVPVPVNILREFENYEDVTKEDLGKSESKPRPRYQKNVSKHPLSTQDELFKRHKRFVNDIPNVQIEDYLVETDESTTPPVKQKRKKYPYYSFETLKHSPLRYAEDIRNIPKKDEGELSFYDHSGASICPEIPLNINPIPHKVEREKPVNQSNPRLQKLGDKIACLKSKYFGENPLDNPLFRESEVEEPQLNFAEFIRTLSHRKRQKRNAQSLDDTSQATAVKENKLDEPLPEQAALTVRIVRRKFRLPSSSKIRYGSNNYLTTAPPFFSPRSTVLPKYKTISEVYYKDEIQPNEQLNVFSDVMNNIKKTRVDLVSAGSEIVENETPLEPEGQTSRIKIKVPQKKIKIRQTSTTSYWTPSTSTTTEQAYSLPPRKNKHKNHKQDLQLYEEYVNTIKQNEHKKKGELDEYGKEEVLGLSPPIPPSVTLTTPSIFEDDKADQVVLNLYPVAGMNPPTIQQSVPYYSFVNTAPLNRVRRKNQYRRIYKRSVNKLAYSEIRRKRPNPVPTDEVDDYVPQRNRNFRYDH</sequence>
<feature type="region of interest" description="Disordered" evidence="1">
    <location>
        <begin position="793"/>
        <end position="820"/>
    </location>
</feature>
<dbReference type="AlphaFoldDB" id="A0AAN7V6W8"/>
<feature type="compositionally biased region" description="Polar residues" evidence="1">
    <location>
        <begin position="505"/>
        <end position="516"/>
    </location>
</feature>
<feature type="region of interest" description="Disordered" evidence="1">
    <location>
        <begin position="500"/>
        <end position="521"/>
    </location>
</feature>
<proteinExistence type="predicted"/>
<feature type="signal peptide" evidence="2">
    <location>
        <begin position="1"/>
        <end position="16"/>
    </location>
</feature>
<feature type="region of interest" description="Disordered" evidence="1">
    <location>
        <begin position="315"/>
        <end position="340"/>
    </location>
</feature>
<keyword evidence="4" id="KW-1185">Reference proteome</keyword>
<protein>
    <submittedName>
        <fullName evidence="3">Uncharacterized protein</fullName>
    </submittedName>
</protein>
<evidence type="ECO:0000313" key="4">
    <source>
        <dbReference type="Proteomes" id="UP001329430"/>
    </source>
</evidence>
<feature type="region of interest" description="Disordered" evidence="1">
    <location>
        <begin position="651"/>
        <end position="676"/>
    </location>
</feature>
<keyword evidence="2" id="KW-0732">Signal</keyword>
<dbReference type="EMBL" id="JAVRBK010000007">
    <property type="protein sequence ID" value="KAK5641308.1"/>
    <property type="molecule type" value="Genomic_DNA"/>
</dbReference>
<feature type="compositionally biased region" description="Low complexity" evidence="1">
    <location>
        <begin position="651"/>
        <end position="661"/>
    </location>
</feature>
<feature type="chain" id="PRO_5042826684" evidence="2">
    <location>
        <begin position="17"/>
        <end position="820"/>
    </location>
</feature>
<feature type="region of interest" description="Disordered" evidence="1">
    <location>
        <begin position="277"/>
        <end position="301"/>
    </location>
</feature>
<evidence type="ECO:0000313" key="3">
    <source>
        <dbReference type="EMBL" id="KAK5641308.1"/>
    </source>
</evidence>
<reference evidence="3 4" key="1">
    <citation type="journal article" date="2024" name="Insects">
        <title>An Improved Chromosome-Level Genome Assembly of the Firefly Pyrocoelia pectoralis.</title>
        <authorList>
            <person name="Fu X."/>
            <person name="Meyer-Rochow V.B."/>
            <person name="Ballantyne L."/>
            <person name="Zhu X."/>
        </authorList>
    </citation>
    <scope>NUCLEOTIDE SEQUENCE [LARGE SCALE GENOMIC DNA]</scope>
    <source>
        <strain evidence="3">XCY_ONT2</strain>
    </source>
</reference>
<feature type="compositionally biased region" description="Basic and acidic residues" evidence="1">
    <location>
        <begin position="277"/>
        <end position="288"/>
    </location>
</feature>
<dbReference type="Proteomes" id="UP001329430">
    <property type="component" value="Chromosome 7"/>
</dbReference>